<feature type="transmembrane region" description="Helical" evidence="1">
    <location>
        <begin position="28"/>
        <end position="54"/>
    </location>
</feature>
<dbReference type="OrthoDB" id="9813911at2"/>
<evidence type="ECO:0000313" key="3">
    <source>
        <dbReference type="Proteomes" id="UP000323258"/>
    </source>
</evidence>
<keyword evidence="1" id="KW-0812">Transmembrane</keyword>
<accession>A0A5D4H540</accession>
<sequence length="140" mass="14785">MNSTAEIGYVECGHATGKVRHVLRGEALAIFGASTTVFVLLGGELWLFAVLFFVPDLSIAAYAAGSKAGALVYNTVHSYALPAMLSVAGVLSNLEIVWQIGLIFVAHAAFDRSLGYGLKYAAGFRHTHLGPIGKPAPDDH</sequence>
<evidence type="ECO:0000313" key="2">
    <source>
        <dbReference type="EMBL" id="TYR35634.1"/>
    </source>
</evidence>
<name>A0A5D4H540_9HYPH</name>
<comment type="caution">
    <text evidence="2">The sequence shown here is derived from an EMBL/GenBank/DDBJ whole genome shotgun (WGS) entry which is preliminary data.</text>
</comment>
<dbReference type="EMBL" id="VSZS01000051">
    <property type="protein sequence ID" value="TYR35634.1"/>
    <property type="molecule type" value="Genomic_DNA"/>
</dbReference>
<feature type="transmembrane region" description="Helical" evidence="1">
    <location>
        <begin position="83"/>
        <end position="110"/>
    </location>
</feature>
<reference evidence="2 3" key="2">
    <citation type="submission" date="2019-09" db="EMBL/GenBank/DDBJ databases">
        <title>Mesorhizobium sp. MaA-C15 isolated from Microcystis aeruginosa.</title>
        <authorList>
            <person name="Jeong S.E."/>
            <person name="Jin H.M."/>
            <person name="Jeon C.O."/>
        </authorList>
    </citation>
    <scope>NUCLEOTIDE SEQUENCE [LARGE SCALE GENOMIC DNA]</scope>
    <source>
        <strain evidence="2 3">MaA-C15</strain>
    </source>
</reference>
<dbReference type="InterPro" id="IPR025356">
    <property type="entry name" value="DUF4260"/>
</dbReference>
<protein>
    <submittedName>
        <fullName evidence="2">DUF4260 family protein</fullName>
    </submittedName>
</protein>
<dbReference type="AlphaFoldDB" id="A0A5D4H540"/>
<organism evidence="2 3">
    <name type="scientific">Neoaquamicrobium microcysteis</name>
    <dbReference type="NCBI Taxonomy" id="2682781"/>
    <lineage>
        <taxon>Bacteria</taxon>
        <taxon>Pseudomonadati</taxon>
        <taxon>Pseudomonadota</taxon>
        <taxon>Alphaproteobacteria</taxon>
        <taxon>Hyphomicrobiales</taxon>
        <taxon>Phyllobacteriaceae</taxon>
        <taxon>Neoaquamicrobium</taxon>
    </lineage>
</organism>
<gene>
    <name evidence="2" type="ORF">FY036_01820</name>
</gene>
<keyword evidence="3" id="KW-1185">Reference proteome</keyword>
<dbReference type="RefSeq" id="WP_148913005.1">
    <property type="nucleotide sequence ID" value="NZ_VSZS01000051.1"/>
</dbReference>
<keyword evidence="1" id="KW-1133">Transmembrane helix</keyword>
<evidence type="ECO:0000256" key="1">
    <source>
        <dbReference type="SAM" id="Phobius"/>
    </source>
</evidence>
<dbReference type="Proteomes" id="UP000323258">
    <property type="component" value="Unassembled WGS sequence"/>
</dbReference>
<keyword evidence="1" id="KW-0472">Membrane</keyword>
<proteinExistence type="predicted"/>
<reference evidence="2 3" key="1">
    <citation type="submission" date="2019-08" db="EMBL/GenBank/DDBJ databases">
        <authorList>
            <person name="Seo Y.L."/>
        </authorList>
    </citation>
    <scope>NUCLEOTIDE SEQUENCE [LARGE SCALE GENOMIC DNA]</scope>
    <source>
        <strain evidence="2 3">MaA-C15</strain>
    </source>
</reference>
<dbReference type="Pfam" id="PF14079">
    <property type="entry name" value="DUF4260"/>
    <property type="match status" value="1"/>
</dbReference>